<protein>
    <submittedName>
        <fullName evidence="1">Uncharacterized protein</fullName>
    </submittedName>
</protein>
<dbReference type="STRING" id="1325735.A0A428RU32"/>
<organism evidence="1 2">
    <name type="scientific">Fusarium oligoseptatum</name>
    <dbReference type="NCBI Taxonomy" id="2604345"/>
    <lineage>
        <taxon>Eukaryota</taxon>
        <taxon>Fungi</taxon>
        <taxon>Dikarya</taxon>
        <taxon>Ascomycota</taxon>
        <taxon>Pezizomycotina</taxon>
        <taxon>Sordariomycetes</taxon>
        <taxon>Hypocreomycetidae</taxon>
        <taxon>Hypocreales</taxon>
        <taxon>Nectriaceae</taxon>
        <taxon>Fusarium</taxon>
        <taxon>Fusarium solani species complex</taxon>
    </lineage>
</organism>
<accession>A0A428RU32</accession>
<dbReference type="AlphaFoldDB" id="A0A428RU32"/>
<evidence type="ECO:0000313" key="2">
    <source>
        <dbReference type="Proteomes" id="UP000287144"/>
    </source>
</evidence>
<keyword evidence="2" id="KW-1185">Reference proteome</keyword>
<comment type="caution">
    <text evidence="1">The sequence shown here is derived from an EMBL/GenBank/DDBJ whole genome shotgun (WGS) entry which is preliminary data.</text>
</comment>
<reference evidence="1 2" key="1">
    <citation type="submission" date="2017-06" db="EMBL/GenBank/DDBJ databases">
        <title>Comparative genomic analysis of Ambrosia Fusariam Clade fungi.</title>
        <authorList>
            <person name="Stajich J.E."/>
            <person name="Carrillo J."/>
            <person name="Kijimoto T."/>
            <person name="Eskalen A."/>
            <person name="O'Donnell K."/>
            <person name="Kasson M."/>
        </authorList>
    </citation>
    <scope>NUCLEOTIDE SEQUENCE [LARGE SCALE GENOMIC DNA]</scope>
    <source>
        <strain evidence="1 2">NRRL62579</strain>
    </source>
</reference>
<dbReference type="Proteomes" id="UP000287144">
    <property type="component" value="Unassembled WGS sequence"/>
</dbReference>
<proteinExistence type="predicted"/>
<dbReference type="EMBL" id="NKCK01000490">
    <property type="protein sequence ID" value="RSL81048.1"/>
    <property type="molecule type" value="Genomic_DNA"/>
</dbReference>
<name>A0A428RU32_9HYPO</name>
<sequence length="348" mass="39635">MLRIPNPSCRLELHGDAVKLRDLTCCDGNENRLGTHNQPSWATPQSPGQQLWRYGFCKVPPKQPRQIDLFRYNLQGTTGYSVCCKPEPLNFHTHKLEDDDLTFYDGTSICWVWIHIPFQTDEFISSVWIRRRQRFDRELALAFETTKKRTILLGSWAMPSLTDDTWTLLATPVGAPGQFFFEKCPHDIRALISQSPKPSQQPRRPHFPTPLSTPPITRNLEGFFWSSARAGGIANVVPCYGQNDEQSQVLGLLISYLDGMKACVGQVRLDHLGPPFTPDPSQSLYLGFKLTEPGCPYVAEIRPSAVPLDSTLISWFEVEWSGTLEWWFSFRQCQVWQNGRKSLATMSV</sequence>
<gene>
    <name evidence="1" type="ORF">CEP52_017277</name>
</gene>
<evidence type="ECO:0000313" key="1">
    <source>
        <dbReference type="EMBL" id="RSL81048.1"/>
    </source>
</evidence>